<organism evidence="2 3">
    <name type="scientific">Eragrostis curvula</name>
    <name type="common">weeping love grass</name>
    <dbReference type="NCBI Taxonomy" id="38414"/>
    <lineage>
        <taxon>Eukaryota</taxon>
        <taxon>Viridiplantae</taxon>
        <taxon>Streptophyta</taxon>
        <taxon>Embryophyta</taxon>
        <taxon>Tracheophyta</taxon>
        <taxon>Spermatophyta</taxon>
        <taxon>Magnoliopsida</taxon>
        <taxon>Liliopsida</taxon>
        <taxon>Poales</taxon>
        <taxon>Poaceae</taxon>
        <taxon>PACMAD clade</taxon>
        <taxon>Chloridoideae</taxon>
        <taxon>Eragrostideae</taxon>
        <taxon>Eragrostidinae</taxon>
        <taxon>Eragrostis</taxon>
    </lineage>
</organism>
<evidence type="ECO:0000313" key="3">
    <source>
        <dbReference type="Proteomes" id="UP000324897"/>
    </source>
</evidence>
<feature type="compositionally biased region" description="Polar residues" evidence="1">
    <location>
        <begin position="106"/>
        <end position="124"/>
    </location>
</feature>
<feature type="region of interest" description="Disordered" evidence="1">
    <location>
        <begin position="106"/>
        <end position="127"/>
    </location>
</feature>
<dbReference type="EMBL" id="RWGY01000026">
    <property type="protein sequence ID" value="TVU21179.1"/>
    <property type="molecule type" value="Genomic_DNA"/>
</dbReference>
<sequence>MEPPQPAMGSINIKEYASPIAVDNRIPLPYYFRIAGSLLQQVEPYPPPEIPRWGSKLIDVLDELESLKPALQQQVAEYNRGGTVVTNNLNGTYATTREVEKHTPSLYGTQPHADSTNGLPQNSLGGRHQATLLPNVQPDRQFRKQYVHLLIICDMLCST</sequence>
<protein>
    <submittedName>
        <fullName evidence="2">Uncharacterized protein</fullName>
    </submittedName>
</protein>
<dbReference type="Gramene" id="TVU21179">
    <property type="protein sequence ID" value="TVU21179"/>
    <property type="gene ID" value="EJB05_30803"/>
</dbReference>
<comment type="caution">
    <text evidence="2">The sequence shown here is derived from an EMBL/GenBank/DDBJ whole genome shotgun (WGS) entry which is preliminary data.</text>
</comment>
<gene>
    <name evidence="2" type="ORF">EJB05_30803</name>
</gene>
<evidence type="ECO:0000313" key="2">
    <source>
        <dbReference type="EMBL" id="TVU21179.1"/>
    </source>
</evidence>
<proteinExistence type="predicted"/>
<accession>A0A5J9UBQ0</accession>
<dbReference type="OrthoDB" id="3640at2759"/>
<dbReference type="AlphaFoldDB" id="A0A5J9UBQ0"/>
<keyword evidence="3" id="KW-1185">Reference proteome</keyword>
<dbReference type="Proteomes" id="UP000324897">
    <property type="component" value="Unassembled WGS sequence"/>
</dbReference>
<reference evidence="2 3" key="1">
    <citation type="journal article" date="2019" name="Sci. Rep.">
        <title>A high-quality genome of Eragrostis curvula grass provides insights into Poaceae evolution and supports new strategies to enhance forage quality.</title>
        <authorList>
            <person name="Carballo J."/>
            <person name="Santos B.A.C.M."/>
            <person name="Zappacosta D."/>
            <person name="Garbus I."/>
            <person name="Selva J.P."/>
            <person name="Gallo C.A."/>
            <person name="Diaz A."/>
            <person name="Albertini E."/>
            <person name="Caccamo M."/>
            <person name="Echenique V."/>
        </authorList>
    </citation>
    <scope>NUCLEOTIDE SEQUENCE [LARGE SCALE GENOMIC DNA]</scope>
    <source>
        <strain evidence="3">cv. Victoria</strain>
        <tissue evidence="2">Leaf</tissue>
    </source>
</reference>
<name>A0A5J9UBQ0_9POAL</name>
<feature type="non-terminal residue" evidence="2">
    <location>
        <position position="1"/>
    </location>
</feature>
<evidence type="ECO:0000256" key="1">
    <source>
        <dbReference type="SAM" id="MobiDB-lite"/>
    </source>
</evidence>